<dbReference type="Proteomes" id="UP000014601">
    <property type="component" value="Unassembled WGS sequence"/>
</dbReference>
<organism evidence="1 2">
    <name type="scientific">Gardnerella pickettii JCP7719</name>
    <dbReference type="NCBI Taxonomy" id="1261061"/>
    <lineage>
        <taxon>Bacteria</taxon>
        <taxon>Bacillati</taxon>
        <taxon>Actinomycetota</taxon>
        <taxon>Actinomycetes</taxon>
        <taxon>Bifidobacteriales</taxon>
        <taxon>Bifidobacteriaceae</taxon>
        <taxon>Gardnerella</taxon>
        <taxon>Gardnerella pickettii</taxon>
    </lineage>
</organism>
<evidence type="ECO:0000313" key="1">
    <source>
        <dbReference type="EMBL" id="EPI48994.1"/>
    </source>
</evidence>
<comment type="caution">
    <text evidence="1">The sequence shown here is derived from an EMBL/GenBank/DDBJ whole genome shotgun (WGS) entry which is preliminary data.</text>
</comment>
<dbReference type="EMBL" id="ATJO01000185">
    <property type="protein sequence ID" value="EPI48994.1"/>
    <property type="molecule type" value="Genomic_DNA"/>
</dbReference>
<dbReference type="AlphaFoldDB" id="S4GII7"/>
<dbReference type="HOGENOM" id="CLU_3168510_0_0_11"/>
<accession>S4GII7</accession>
<protein>
    <submittedName>
        <fullName evidence="1">Uncharacterized protein</fullName>
    </submittedName>
</protein>
<gene>
    <name evidence="1" type="ORF">HMPREF1576_01516</name>
</gene>
<reference evidence="1 2" key="1">
    <citation type="submission" date="2013-06" db="EMBL/GenBank/DDBJ databases">
        <authorList>
            <person name="Weinstock G."/>
            <person name="Sodergren E."/>
            <person name="Lobos E.A."/>
            <person name="Fulton L."/>
            <person name="Fulton R."/>
            <person name="Courtney L."/>
            <person name="Fronick C."/>
            <person name="O'Laughlin M."/>
            <person name="Godfrey J."/>
            <person name="Wilson R.M."/>
            <person name="Miner T."/>
            <person name="Farmer C."/>
            <person name="Delehaunty K."/>
            <person name="Cordes M."/>
            <person name="Minx P."/>
            <person name="Tomlinson C."/>
            <person name="Chen J."/>
            <person name="Wollam A."/>
            <person name="Pepin K.H."/>
            <person name="Bhonagiri V."/>
            <person name="Zhang X."/>
            <person name="Warren W."/>
            <person name="Mitreva M."/>
            <person name="Mardis E.R."/>
            <person name="Wilson R.K."/>
        </authorList>
    </citation>
    <scope>NUCLEOTIDE SEQUENCE [LARGE SCALE GENOMIC DNA]</scope>
    <source>
        <strain evidence="1 2">JCP7719</strain>
    </source>
</reference>
<sequence length="47" mass="5283">MLKILERFISNKSRNGFFVAAFILLLNTLIITTKCGRFAVSCSAFAR</sequence>
<evidence type="ECO:0000313" key="2">
    <source>
        <dbReference type="Proteomes" id="UP000014601"/>
    </source>
</evidence>
<proteinExistence type="predicted"/>
<name>S4GII7_9BIFI</name>
<dbReference type="PATRIC" id="fig|1261061.4.peg.1296"/>